<protein>
    <submittedName>
        <fullName evidence="9">Conserved WD40 repeat-containing protein</fullName>
    </submittedName>
</protein>
<dbReference type="InterPro" id="IPR018983">
    <property type="entry name" value="U3_snoRNA-assocProt_15_C"/>
</dbReference>
<name>A0A2G9I8H9_9LAMI</name>
<feature type="repeat" description="WD" evidence="6">
    <location>
        <begin position="169"/>
        <end position="211"/>
    </location>
</feature>
<feature type="repeat" description="WD" evidence="6">
    <location>
        <begin position="125"/>
        <end position="168"/>
    </location>
</feature>
<evidence type="ECO:0000256" key="6">
    <source>
        <dbReference type="PROSITE-ProRule" id="PRU00221"/>
    </source>
</evidence>
<dbReference type="PANTHER" id="PTHR19924:SF26">
    <property type="entry name" value="U3 SMALL NUCLEOLAR RNA-ASSOCIATED PROTEIN 15 HOMOLOG"/>
    <property type="match status" value="1"/>
</dbReference>
<evidence type="ECO:0000259" key="8">
    <source>
        <dbReference type="Pfam" id="PF09384"/>
    </source>
</evidence>
<feature type="compositionally biased region" description="Low complexity" evidence="7">
    <location>
        <begin position="12"/>
        <end position="23"/>
    </location>
</feature>
<dbReference type="Pfam" id="PF00400">
    <property type="entry name" value="WD40"/>
    <property type="match status" value="4"/>
</dbReference>
<reference evidence="10" key="1">
    <citation type="journal article" date="2018" name="Gigascience">
        <title>Genome assembly of the Pink Ipe (Handroanthus impetiginosus, Bignoniaceae), a highly valued, ecologically keystone Neotropical timber forest tree.</title>
        <authorList>
            <person name="Silva-Junior O.B."/>
            <person name="Grattapaglia D."/>
            <person name="Novaes E."/>
            <person name="Collevatti R.G."/>
        </authorList>
    </citation>
    <scope>NUCLEOTIDE SEQUENCE [LARGE SCALE GENOMIC DNA]</scope>
    <source>
        <strain evidence="10">cv. UFG-1</strain>
    </source>
</reference>
<dbReference type="GO" id="GO:0006364">
    <property type="term" value="P:rRNA processing"/>
    <property type="evidence" value="ECO:0007669"/>
    <property type="project" value="UniProtKB-KW"/>
</dbReference>
<organism evidence="9 10">
    <name type="scientific">Handroanthus impetiginosus</name>
    <dbReference type="NCBI Taxonomy" id="429701"/>
    <lineage>
        <taxon>Eukaryota</taxon>
        <taxon>Viridiplantae</taxon>
        <taxon>Streptophyta</taxon>
        <taxon>Embryophyta</taxon>
        <taxon>Tracheophyta</taxon>
        <taxon>Spermatophyta</taxon>
        <taxon>Magnoliopsida</taxon>
        <taxon>eudicotyledons</taxon>
        <taxon>Gunneridae</taxon>
        <taxon>Pentapetalae</taxon>
        <taxon>asterids</taxon>
        <taxon>lamiids</taxon>
        <taxon>Lamiales</taxon>
        <taxon>Bignoniaceae</taxon>
        <taxon>Crescentiina</taxon>
        <taxon>Tabebuia alliance</taxon>
        <taxon>Handroanthus</taxon>
    </lineage>
</organism>
<dbReference type="OrthoDB" id="431715at2759"/>
<comment type="subcellular location">
    <subcellularLocation>
        <location evidence="1">Nucleus</location>
        <location evidence="1">Nucleolus</location>
    </subcellularLocation>
</comment>
<dbReference type="InterPro" id="IPR015943">
    <property type="entry name" value="WD40/YVTN_repeat-like_dom_sf"/>
</dbReference>
<dbReference type="EMBL" id="NKXS01000153">
    <property type="protein sequence ID" value="PIN26058.1"/>
    <property type="molecule type" value="Genomic_DNA"/>
</dbReference>
<accession>A0A2G9I8H9</accession>
<dbReference type="SUPFAM" id="SSF50978">
    <property type="entry name" value="WD40 repeat-like"/>
    <property type="match status" value="1"/>
</dbReference>
<evidence type="ECO:0000256" key="1">
    <source>
        <dbReference type="ARBA" id="ARBA00004604"/>
    </source>
</evidence>
<feature type="region of interest" description="Disordered" evidence="7">
    <location>
        <begin position="1"/>
        <end position="23"/>
    </location>
</feature>
<dbReference type="PANTHER" id="PTHR19924">
    <property type="entry name" value="UTP15 U3 SMALL NUCLEOLAR RNA-ASSOCIATED PROTEIN 15 FAMILY MEMBER"/>
    <property type="match status" value="1"/>
</dbReference>
<dbReference type="Gene3D" id="2.130.10.10">
    <property type="entry name" value="YVTN repeat-like/Quinoprotein amine dehydrogenase"/>
    <property type="match status" value="2"/>
</dbReference>
<dbReference type="STRING" id="429701.A0A2G9I8H9"/>
<evidence type="ECO:0000256" key="4">
    <source>
        <dbReference type="ARBA" id="ARBA00022737"/>
    </source>
</evidence>
<evidence type="ECO:0000256" key="2">
    <source>
        <dbReference type="ARBA" id="ARBA00022552"/>
    </source>
</evidence>
<dbReference type="InterPro" id="IPR036322">
    <property type="entry name" value="WD40_repeat_dom_sf"/>
</dbReference>
<sequence length="529" mass="59341">MAETFPVKPKLRSTSSKTTPTPESKYWKSFKIPKDIESIPSKSLNYPINSLSFSPIAPHDFVATHSASFTSFSGQTLEPKFTVSAFSDAAASASFRCDGKLLAVGDLTGTVHVFDAKSRIHLRRLKGHAAAARHVCYPRAADKFHLFSGGDDSVVKYWDVTTEKCVFDLLGHKDYVRCGDASPVSDDMFVSGSYDHKVRVWDVRVSNAGSVMELNHEKPVESVIYLPSGGLIATAGGNYVKIWDMIGGGKLLYSMESHNKTVTSLCMGKVGRVKGEEADQYRILSVSLDGYMKVFDYAKFKITYSMRFPNPLLSVGFSPDCLTRVIGTTRGTLYIGRRKGKVESDHLGGDQLGLGVVEDEPQRSVLRPSYFRYFHRGQNMKPSEGDYLIKRPKKVKFSEHDKLLKKFRHKEALVAVLNRKNPENVVAVMEELVARKKLLKCVSNLDTEELELLMGFLQKYSTMPRYAGLLTKLANKVVELRAEDIRSSEQLRGHIRNLKRDVEEEIRIQQSLLEIQGIISPMLRIAARR</sequence>
<keyword evidence="2" id="KW-0698">rRNA processing</keyword>
<dbReference type="SMART" id="SM00320">
    <property type="entry name" value="WD40"/>
    <property type="match status" value="5"/>
</dbReference>
<dbReference type="AlphaFoldDB" id="A0A2G9I8H9"/>
<dbReference type="Proteomes" id="UP000231279">
    <property type="component" value="Unassembled WGS sequence"/>
</dbReference>
<keyword evidence="10" id="KW-1185">Reference proteome</keyword>
<keyword evidence="4" id="KW-0677">Repeat</keyword>
<evidence type="ECO:0000256" key="3">
    <source>
        <dbReference type="ARBA" id="ARBA00022574"/>
    </source>
</evidence>
<evidence type="ECO:0000313" key="9">
    <source>
        <dbReference type="EMBL" id="PIN26058.1"/>
    </source>
</evidence>
<dbReference type="GO" id="GO:0005730">
    <property type="term" value="C:nucleolus"/>
    <property type="evidence" value="ECO:0007669"/>
    <property type="project" value="UniProtKB-SubCell"/>
</dbReference>
<feature type="domain" description="U3 small nucleolar RNA-associated protein 15 C-terminal" evidence="8">
    <location>
        <begin position="380"/>
        <end position="521"/>
    </location>
</feature>
<evidence type="ECO:0000256" key="7">
    <source>
        <dbReference type="SAM" id="MobiDB-lite"/>
    </source>
</evidence>
<evidence type="ECO:0000256" key="5">
    <source>
        <dbReference type="ARBA" id="ARBA00023242"/>
    </source>
</evidence>
<dbReference type="InterPro" id="IPR001680">
    <property type="entry name" value="WD40_rpt"/>
</dbReference>
<dbReference type="GO" id="GO:0045943">
    <property type="term" value="P:positive regulation of transcription by RNA polymerase I"/>
    <property type="evidence" value="ECO:0007669"/>
    <property type="project" value="TreeGrafter"/>
</dbReference>
<proteinExistence type="predicted"/>
<keyword evidence="3 6" id="KW-0853">WD repeat</keyword>
<comment type="caution">
    <text evidence="9">The sequence shown here is derived from an EMBL/GenBank/DDBJ whole genome shotgun (WGS) entry which is preliminary data.</text>
</comment>
<dbReference type="CDD" id="cd00200">
    <property type="entry name" value="WD40"/>
    <property type="match status" value="1"/>
</dbReference>
<gene>
    <name evidence="9" type="ORF">CDL12_01194</name>
</gene>
<keyword evidence="5" id="KW-0539">Nucleus</keyword>
<dbReference type="PROSITE" id="PS50082">
    <property type="entry name" value="WD_REPEATS_2"/>
    <property type="match status" value="2"/>
</dbReference>
<evidence type="ECO:0000313" key="10">
    <source>
        <dbReference type="Proteomes" id="UP000231279"/>
    </source>
</evidence>
<dbReference type="Pfam" id="PF09384">
    <property type="entry name" value="UTP15_C"/>
    <property type="match status" value="1"/>
</dbReference>
<dbReference type="PROSITE" id="PS50294">
    <property type="entry name" value="WD_REPEATS_REGION"/>
    <property type="match status" value="1"/>
</dbReference>